<dbReference type="EMBL" id="CAICTM010000238">
    <property type="protein sequence ID" value="CAB9505682.1"/>
    <property type="molecule type" value="Genomic_DNA"/>
</dbReference>
<dbReference type="Proteomes" id="UP001153069">
    <property type="component" value="Unassembled WGS sequence"/>
</dbReference>
<keyword evidence="3" id="KW-1185">Reference proteome</keyword>
<organism evidence="2 3">
    <name type="scientific">Seminavis robusta</name>
    <dbReference type="NCBI Taxonomy" id="568900"/>
    <lineage>
        <taxon>Eukaryota</taxon>
        <taxon>Sar</taxon>
        <taxon>Stramenopiles</taxon>
        <taxon>Ochrophyta</taxon>
        <taxon>Bacillariophyta</taxon>
        <taxon>Bacillariophyceae</taxon>
        <taxon>Bacillariophycidae</taxon>
        <taxon>Naviculales</taxon>
        <taxon>Naviculaceae</taxon>
        <taxon>Seminavis</taxon>
    </lineage>
</organism>
<dbReference type="AlphaFoldDB" id="A0A9N8DMA5"/>
<accession>A0A9N8DMA5</accession>
<feature type="region of interest" description="Disordered" evidence="1">
    <location>
        <begin position="1"/>
        <end position="30"/>
    </location>
</feature>
<proteinExistence type="predicted"/>
<sequence>MRNIQRSISERSKGGRSGKDGKASRRSVSPIRVASQMANTYVNNVLYLSNTALSSVTAASDTAVTGAQQASATVRAGADLVGTTALTSAATAVTAAALAATTGVGTVGQAGQIGLTGATNFATTLTGSLHGSLHGSLNNSFSGSRRGYIEDIAKMDIFCSDLYTDEFVLEEIQKAKKNPLITKLTIEDLVMRDNDKLMRATLNLVSKSTMTPRDEFDEFDDDEEHLPSGPYERDWGCLTFCDCIGTAEDYQFYTERKKEFQGDIRRVLKKKGVVKMPIKFTAKIEMALLDMNEMVDLLQEIEHDKTIIDVQFPYETKDAKKLPAKLLDRFDELSLQWKEGADPVEIHIKYGTKKPTKGKRATHLVKQCSIRLEHIVMSLNQGWTFKGDLGDSPHASSSHSTGYEALIRGSLAA</sequence>
<feature type="compositionally biased region" description="Basic and acidic residues" evidence="1">
    <location>
        <begin position="8"/>
        <end position="23"/>
    </location>
</feature>
<name>A0A9N8DMA5_9STRA</name>
<reference evidence="2" key="1">
    <citation type="submission" date="2020-06" db="EMBL/GenBank/DDBJ databases">
        <authorList>
            <consortium name="Plant Systems Biology data submission"/>
        </authorList>
    </citation>
    <scope>NUCLEOTIDE SEQUENCE</scope>
    <source>
        <strain evidence="2">D6</strain>
    </source>
</reference>
<protein>
    <submittedName>
        <fullName evidence="2">Uncharacterized protein</fullName>
    </submittedName>
</protein>
<comment type="caution">
    <text evidence="2">The sequence shown here is derived from an EMBL/GenBank/DDBJ whole genome shotgun (WGS) entry which is preliminary data.</text>
</comment>
<evidence type="ECO:0000256" key="1">
    <source>
        <dbReference type="SAM" id="MobiDB-lite"/>
    </source>
</evidence>
<gene>
    <name evidence="2" type="ORF">SEMRO_239_G095960.1</name>
</gene>
<evidence type="ECO:0000313" key="3">
    <source>
        <dbReference type="Proteomes" id="UP001153069"/>
    </source>
</evidence>
<evidence type="ECO:0000313" key="2">
    <source>
        <dbReference type="EMBL" id="CAB9505682.1"/>
    </source>
</evidence>